<evidence type="ECO:0000313" key="2">
    <source>
        <dbReference type="Proteomes" id="UP000276133"/>
    </source>
</evidence>
<name>A0A3M7PRG1_BRAPC</name>
<accession>A0A3M7PRG1</accession>
<gene>
    <name evidence="1" type="ORF">BpHYR1_038644</name>
</gene>
<dbReference type="EMBL" id="REGN01009241">
    <property type="protein sequence ID" value="RNA01604.1"/>
    <property type="molecule type" value="Genomic_DNA"/>
</dbReference>
<protein>
    <submittedName>
        <fullName evidence="1">Uncharacterized protein</fullName>
    </submittedName>
</protein>
<dbReference type="AlphaFoldDB" id="A0A3M7PRG1"/>
<evidence type="ECO:0000313" key="1">
    <source>
        <dbReference type="EMBL" id="RNA01604.1"/>
    </source>
</evidence>
<dbReference type="Proteomes" id="UP000276133">
    <property type="component" value="Unassembled WGS sequence"/>
</dbReference>
<reference evidence="1 2" key="1">
    <citation type="journal article" date="2018" name="Sci. Rep.">
        <title>Genomic signatures of local adaptation to the degree of environmental predictability in rotifers.</title>
        <authorList>
            <person name="Franch-Gras L."/>
            <person name="Hahn C."/>
            <person name="Garcia-Roger E.M."/>
            <person name="Carmona M.J."/>
            <person name="Serra M."/>
            <person name="Gomez A."/>
        </authorList>
    </citation>
    <scope>NUCLEOTIDE SEQUENCE [LARGE SCALE GENOMIC DNA]</scope>
    <source>
        <strain evidence="1">HYR1</strain>
    </source>
</reference>
<sequence length="100" mass="11902">MVKKLQWLKLDCIMGKITLFYNQYFGGTKDYPYFFAKRIFFCQKMILRSKLSKSFSEEPGKTLGFYTKNYPDLNIVELAKLMPAEKSFNECWKKAEGWLK</sequence>
<comment type="caution">
    <text evidence="1">The sequence shown here is derived from an EMBL/GenBank/DDBJ whole genome shotgun (WGS) entry which is preliminary data.</text>
</comment>
<proteinExistence type="predicted"/>
<keyword evidence="2" id="KW-1185">Reference proteome</keyword>
<organism evidence="1 2">
    <name type="scientific">Brachionus plicatilis</name>
    <name type="common">Marine rotifer</name>
    <name type="synonym">Brachionus muelleri</name>
    <dbReference type="NCBI Taxonomy" id="10195"/>
    <lineage>
        <taxon>Eukaryota</taxon>
        <taxon>Metazoa</taxon>
        <taxon>Spiralia</taxon>
        <taxon>Gnathifera</taxon>
        <taxon>Rotifera</taxon>
        <taxon>Eurotatoria</taxon>
        <taxon>Monogononta</taxon>
        <taxon>Pseudotrocha</taxon>
        <taxon>Ploima</taxon>
        <taxon>Brachionidae</taxon>
        <taxon>Brachionus</taxon>
    </lineage>
</organism>